<evidence type="ECO:0000256" key="2">
    <source>
        <dbReference type="ARBA" id="ARBA00005887"/>
    </source>
</evidence>
<comment type="similarity">
    <text evidence="2 8">Belongs to the ammonia transporter channel (TC 1.A.11.2) family.</text>
</comment>
<dbReference type="InterPro" id="IPR024041">
    <property type="entry name" value="NH4_transpt_AmtB-like_dom"/>
</dbReference>
<dbReference type="SUPFAM" id="SSF111352">
    <property type="entry name" value="Ammonium transporter"/>
    <property type="match status" value="1"/>
</dbReference>
<dbReference type="OrthoDB" id="534912at2759"/>
<keyword evidence="3 8" id="KW-0813">Transport</keyword>
<evidence type="ECO:0000313" key="9">
    <source>
        <dbReference type="EMBL" id="CAB3980673.1"/>
    </source>
</evidence>
<comment type="caution">
    <text evidence="9">The sequence shown here is derived from an EMBL/GenBank/DDBJ whole genome shotgun (WGS) entry which is preliminary data.</text>
</comment>
<feature type="transmembrane region" description="Helical" evidence="8">
    <location>
        <begin position="310"/>
        <end position="331"/>
    </location>
</feature>
<dbReference type="PANTHER" id="PTHR11730:SF6">
    <property type="entry name" value="AMMONIUM TRANSPORTER"/>
    <property type="match status" value="1"/>
</dbReference>
<keyword evidence="6 8" id="KW-0472">Membrane</keyword>
<dbReference type="InterPro" id="IPR018047">
    <property type="entry name" value="Ammonium_transpt_CS"/>
</dbReference>
<accession>A0A6S7FTU7</accession>
<evidence type="ECO:0000256" key="6">
    <source>
        <dbReference type="ARBA" id="ARBA00023136"/>
    </source>
</evidence>
<dbReference type="AlphaFoldDB" id="A0A6S7FTU7"/>
<dbReference type="PANTHER" id="PTHR11730">
    <property type="entry name" value="AMMONIUM TRANSPORTER"/>
    <property type="match status" value="1"/>
</dbReference>
<keyword evidence="10" id="KW-1185">Reference proteome</keyword>
<dbReference type="GO" id="GO:0005886">
    <property type="term" value="C:plasma membrane"/>
    <property type="evidence" value="ECO:0007669"/>
    <property type="project" value="UniProtKB-SubCell"/>
</dbReference>
<feature type="transmembrane region" description="Helical" evidence="8">
    <location>
        <begin position="273"/>
        <end position="298"/>
    </location>
</feature>
<evidence type="ECO:0000256" key="5">
    <source>
        <dbReference type="ARBA" id="ARBA00022989"/>
    </source>
</evidence>
<feature type="transmembrane region" description="Helical" evidence="8">
    <location>
        <begin position="96"/>
        <end position="118"/>
    </location>
</feature>
<feature type="transmembrane region" description="Helical" evidence="8">
    <location>
        <begin position="12"/>
        <end position="29"/>
    </location>
</feature>
<sequence length="470" mass="50924">MTLDSNLNQFFLIINGFIVLFMQAGFAFLEAGSVRSKNTTNILIKNTLDLFCGATVYWLVGYSFAFGGDDDNIKGRGDAFIGHDNFALSDLDENDYATWFFQFVFAATAATIVSGAIAERAEFMAYLIYSALITGFVYPVVTHWAWSKHGWLKVSQEDDDITYQDFAGSGVVHMVGGMLALTGAIAVGPRIGRFEDDDKTLRGHTVPMVSLGGFILFFGFLAFNGGSQASIAEDGDAATVALAIVNTILSGAGGAIMAMVIKRIATGFFTGHWSLLTTINGGLAGMKTLFLLVIQNYIKVAICAGCNTVHPWAGFVIGLVAGLVFMTWSYLIEKLKIDDPLDAVAVHYGAGFWGVIAVTLFSKKDGVFYDWDEMAFKRLGWNLLGAIAISAWALFWGLAIFMSLKLLKILRVSRDIEIKGLDVPKHGEPAYPYSSYGDGWGESPPTVNGNHNGHGLTNRGGSYDVTVTTH</sequence>
<feature type="transmembrane region" description="Helical" evidence="8">
    <location>
        <begin position="166"/>
        <end position="187"/>
    </location>
</feature>
<organism evidence="9 10">
    <name type="scientific">Paramuricea clavata</name>
    <name type="common">Red gorgonian</name>
    <name type="synonym">Violescent sea-whip</name>
    <dbReference type="NCBI Taxonomy" id="317549"/>
    <lineage>
        <taxon>Eukaryota</taxon>
        <taxon>Metazoa</taxon>
        <taxon>Cnidaria</taxon>
        <taxon>Anthozoa</taxon>
        <taxon>Octocorallia</taxon>
        <taxon>Malacalcyonacea</taxon>
        <taxon>Plexauridae</taxon>
        <taxon>Paramuricea</taxon>
    </lineage>
</organism>
<dbReference type="Pfam" id="PF00909">
    <property type="entry name" value="Ammonium_transp"/>
    <property type="match status" value="1"/>
</dbReference>
<reference evidence="9" key="1">
    <citation type="submission" date="2020-04" db="EMBL/GenBank/DDBJ databases">
        <authorList>
            <person name="Alioto T."/>
            <person name="Alioto T."/>
            <person name="Gomez Garrido J."/>
        </authorList>
    </citation>
    <scope>NUCLEOTIDE SEQUENCE</scope>
    <source>
        <strain evidence="9">A484AB</strain>
    </source>
</reference>
<feature type="transmembrane region" description="Helical" evidence="8">
    <location>
        <begin position="208"/>
        <end position="226"/>
    </location>
</feature>
<dbReference type="NCBIfam" id="TIGR00836">
    <property type="entry name" value="amt"/>
    <property type="match status" value="1"/>
</dbReference>
<evidence type="ECO:0000256" key="8">
    <source>
        <dbReference type="RuleBase" id="RU362002"/>
    </source>
</evidence>
<feature type="transmembrane region" description="Helical" evidence="8">
    <location>
        <begin position="238"/>
        <end position="261"/>
    </location>
</feature>
<name>A0A6S7FTU7_PARCT</name>
<evidence type="ECO:0000256" key="4">
    <source>
        <dbReference type="ARBA" id="ARBA00022692"/>
    </source>
</evidence>
<evidence type="ECO:0000313" key="10">
    <source>
        <dbReference type="Proteomes" id="UP001152795"/>
    </source>
</evidence>
<dbReference type="Proteomes" id="UP001152795">
    <property type="component" value="Unassembled WGS sequence"/>
</dbReference>
<evidence type="ECO:0000256" key="3">
    <source>
        <dbReference type="ARBA" id="ARBA00022448"/>
    </source>
</evidence>
<dbReference type="EMBL" id="CACRXK020000312">
    <property type="protein sequence ID" value="CAB3980673.1"/>
    <property type="molecule type" value="Genomic_DNA"/>
</dbReference>
<evidence type="ECO:0000256" key="7">
    <source>
        <dbReference type="ARBA" id="ARBA00023177"/>
    </source>
</evidence>
<feature type="transmembrane region" description="Helical" evidence="8">
    <location>
        <begin position="125"/>
        <end position="146"/>
    </location>
</feature>
<feature type="transmembrane region" description="Helical" evidence="8">
    <location>
        <begin position="50"/>
        <end position="68"/>
    </location>
</feature>
<keyword evidence="7 8" id="KW-0924">Ammonia transport</keyword>
<dbReference type="PROSITE" id="PS01219">
    <property type="entry name" value="AMMONIUM_TRANSP"/>
    <property type="match status" value="1"/>
</dbReference>
<keyword evidence="4 8" id="KW-0812">Transmembrane</keyword>
<feature type="transmembrane region" description="Helical" evidence="8">
    <location>
        <begin position="343"/>
        <end position="361"/>
    </location>
</feature>
<dbReference type="InterPro" id="IPR029020">
    <property type="entry name" value="Ammonium/urea_transptr"/>
</dbReference>
<dbReference type="Gene3D" id="1.10.3430.10">
    <property type="entry name" value="Ammonium transporter AmtB like domains"/>
    <property type="match status" value="1"/>
</dbReference>
<dbReference type="GO" id="GO:0097272">
    <property type="term" value="P:ammonium homeostasis"/>
    <property type="evidence" value="ECO:0007669"/>
    <property type="project" value="TreeGrafter"/>
</dbReference>
<feature type="transmembrane region" description="Helical" evidence="8">
    <location>
        <begin position="381"/>
        <end position="404"/>
    </location>
</feature>
<gene>
    <name evidence="9" type="ORF">PACLA_8A015059</name>
</gene>
<dbReference type="InterPro" id="IPR001905">
    <property type="entry name" value="Ammonium_transpt"/>
</dbReference>
<keyword evidence="5 8" id="KW-1133">Transmembrane helix</keyword>
<proteinExistence type="inferred from homology"/>
<protein>
    <recommendedName>
        <fullName evidence="8">Ammonium transporter</fullName>
    </recommendedName>
</protein>
<dbReference type="FunFam" id="1.10.3430.10:FF:000010">
    <property type="entry name" value="Ammonium transporter"/>
    <property type="match status" value="1"/>
</dbReference>
<evidence type="ECO:0000256" key="1">
    <source>
        <dbReference type="ARBA" id="ARBA00004141"/>
    </source>
</evidence>
<comment type="subcellular location">
    <subcellularLocation>
        <location evidence="8">Cell membrane</location>
        <topology evidence="8">Multi-pass membrane protein</topology>
    </subcellularLocation>
    <subcellularLocation>
        <location evidence="1">Membrane</location>
        <topology evidence="1">Multi-pass membrane protein</topology>
    </subcellularLocation>
</comment>
<dbReference type="GO" id="GO:0008519">
    <property type="term" value="F:ammonium channel activity"/>
    <property type="evidence" value="ECO:0007669"/>
    <property type="project" value="InterPro"/>
</dbReference>